<dbReference type="Pfam" id="PF02518">
    <property type="entry name" value="HATPase_c"/>
    <property type="match status" value="2"/>
</dbReference>
<dbReference type="Proteomes" id="UP001476950">
    <property type="component" value="Unassembled WGS sequence"/>
</dbReference>
<keyword evidence="4" id="KW-0418">Kinase</keyword>
<keyword evidence="8" id="KW-1133">Transmembrane helix</keyword>
<feature type="coiled-coil region" evidence="7">
    <location>
        <begin position="589"/>
        <end position="637"/>
    </location>
</feature>
<dbReference type="PROSITE" id="PS50109">
    <property type="entry name" value="HIS_KIN"/>
    <property type="match status" value="2"/>
</dbReference>
<keyword evidence="8" id="KW-0472">Membrane</keyword>
<evidence type="ECO:0000256" key="7">
    <source>
        <dbReference type="SAM" id="Coils"/>
    </source>
</evidence>
<feature type="transmembrane region" description="Helical" evidence="8">
    <location>
        <begin position="53"/>
        <end position="79"/>
    </location>
</feature>
<dbReference type="Gene3D" id="3.40.50.2300">
    <property type="match status" value="1"/>
</dbReference>
<keyword evidence="3 6" id="KW-0597">Phosphoprotein</keyword>
<protein>
    <recommendedName>
        <fullName evidence="2">histidine kinase</fullName>
        <ecNumber evidence="2">2.7.13.3</ecNumber>
    </recommendedName>
</protein>
<feature type="transmembrane region" description="Helical" evidence="8">
    <location>
        <begin position="12"/>
        <end position="33"/>
    </location>
</feature>
<keyword evidence="8" id="KW-0812">Transmembrane</keyword>
<dbReference type="Gene3D" id="3.30.565.10">
    <property type="entry name" value="Histidine kinase-like ATPase, C-terminal domain"/>
    <property type="match status" value="2"/>
</dbReference>
<dbReference type="SMART" id="SM00387">
    <property type="entry name" value="HATPase_c"/>
    <property type="match status" value="2"/>
</dbReference>
<evidence type="ECO:0000256" key="3">
    <source>
        <dbReference type="ARBA" id="ARBA00022553"/>
    </source>
</evidence>
<keyword evidence="11" id="KW-0547">Nucleotide-binding</keyword>
<dbReference type="EMBL" id="JAMPLM010000004">
    <property type="protein sequence ID" value="MEP1058235.1"/>
    <property type="molecule type" value="Genomic_DNA"/>
</dbReference>
<dbReference type="Gene3D" id="1.10.287.130">
    <property type="match status" value="2"/>
</dbReference>
<comment type="caution">
    <text evidence="11">The sequence shown here is derived from an EMBL/GenBank/DDBJ whole genome shotgun (WGS) entry which is preliminary data.</text>
</comment>
<dbReference type="InterPro" id="IPR003594">
    <property type="entry name" value="HATPase_dom"/>
</dbReference>
<dbReference type="CDD" id="cd00082">
    <property type="entry name" value="HisKA"/>
    <property type="match status" value="2"/>
</dbReference>
<evidence type="ECO:0000313" key="11">
    <source>
        <dbReference type="EMBL" id="MEP1058235.1"/>
    </source>
</evidence>
<dbReference type="SMART" id="SM00448">
    <property type="entry name" value="REC"/>
    <property type="match status" value="1"/>
</dbReference>
<dbReference type="PANTHER" id="PTHR43547">
    <property type="entry name" value="TWO-COMPONENT HISTIDINE KINASE"/>
    <property type="match status" value="1"/>
</dbReference>
<evidence type="ECO:0000256" key="5">
    <source>
        <dbReference type="ARBA" id="ARBA00023012"/>
    </source>
</evidence>
<dbReference type="PRINTS" id="PR00344">
    <property type="entry name" value="BCTRLSENSOR"/>
</dbReference>
<feature type="domain" description="Histidine kinase" evidence="9">
    <location>
        <begin position="644"/>
        <end position="862"/>
    </location>
</feature>
<reference evidence="11 12" key="1">
    <citation type="submission" date="2022-04" db="EMBL/GenBank/DDBJ databases">
        <title>Positive selection, recombination, and allopatry shape intraspecific diversity of widespread and dominant cyanobacteria.</title>
        <authorList>
            <person name="Wei J."/>
            <person name="Shu W."/>
            <person name="Hu C."/>
        </authorList>
    </citation>
    <scope>NUCLEOTIDE SEQUENCE [LARGE SCALE GENOMIC DNA]</scope>
    <source>
        <strain evidence="11 12">AS-A4</strain>
    </source>
</reference>
<keyword evidence="5" id="KW-0902">Two-component regulatory system</keyword>
<accession>A0ABV0KGA9</accession>
<dbReference type="InterPro" id="IPR036890">
    <property type="entry name" value="HATPase_C_sf"/>
</dbReference>
<organism evidence="11 12">
    <name type="scientific">Stenomitos frigidus AS-A4</name>
    <dbReference type="NCBI Taxonomy" id="2933935"/>
    <lineage>
        <taxon>Bacteria</taxon>
        <taxon>Bacillati</taxon>
        <taxon>Cyanobacteriota</taxon>
        <taxon>Cyanophyceae</taxon>
        <taxon>Leptolyngbyales</taxon>
        <taxon>Leptolyngbyaceae</taxon>
        <taxon>Stenomitos</taxon>
    </lineage>
</organism>
<evidence type="ECO:0000256" key="4">
    <source>
        <dbReference type="ARBA" id="ARBA00022777"/>
    </source>
</evidence>
<dbReference type="SUPFAM" id="SSF47384">
    <property type="entry name" value="Homodimeric domain of signal transducing histidine kinase"/>
    <property type="match status" value="2"/>
</dbReference>
<dbReference type="Pfam" id="PF00072">
    <property type="entry name" value="Response_reg"/>
    <property type="match status" value="1"/>
</dbReference>
<keyword evidence="11" id="KW-0067">ATP-binding</keyword>
<evidence type="ECO:0000256" key="1">
    <source>
        <dbReference type="ARBA" id="ARBA00000085"/>
    </source>
</evidence>
<gene>
    <name evidence="11" type="ORF">NDI38_07250</name>
</gene>
<dbReference type="InterPro" id="IPR003661">
    <property type="entry name" value="HisK_dim/P_dom"/>
</dbReference>
<evidence type="ECO:0000313" key="12">
    <source>
        <dbReference type="Proteomes" id="UP001476950"/>
    </source>
</evidence>
<dbReference type="RefSeq" id="WP_190454912.1">
    <property type="nucleotide sequence ID" value="NZ_JAMPLM010000004.1"/>
</dbReference>
<evidence type="ECO:0000259" key="10">
    <source>
        <dbReference type="PROSITE" id="PS50110"/>
    </source>
</evidence>
<dbReference type="SMART" id="SM00388">
    <property type="entry name" value="HisKA"/>
    <property type="match status" value="2"/>
</dbReference>
<dbReference type="PROSITE" id="PS50110">
    <property type="entry name" value="RESPONSE_REGULATORY"/>
    <property type="match status" value="1"/>
</dbReference>
<dbReference type="InterPro" id="IPR005467">
    <property type="entry name" value="His_kinase_dom"/>
</dbReference>
<dbReference type="InterPro" id="IPR058544">
    <property type="entry name" value="ETR1_N"/>
</dbReference>
<dbReference type="InterPro" id="IPR036097">
    <property type="entry name" value="HisK_dim/P_sf"/>
</dbReference>
<evidence type="ECO:0000256" key="2">
    <source>
        <dbReference type="ARBA" id="ARBA00012438"/>
    </source>
</evidence>
<evidence type="ECO:0000256" key="8">
    <source>
        <dbReference type="SAM" id="Phobius"/>
    </source>
</evidence>
<feature type="domain" description="Response regulatory" evidence="10">
    <location>
        <begin position="468"/>
        <end position="583"/>
    </location>
</feature>
<dbReference type="GO" id="GO:0005524">
    <property type="term" value="F:ATP binding"/>
    <property type="evidence" value="ECO:0007669"/>
    <property type="project" value="UniProtKB-KW"/>
</dbReference>
<dbReference type="Pfam" id="PF25487">
    <property type="entry name" value="ETR1_N"/>
    <property type="match status" value="1"/>
</dbReference>
<dbReference type="InterPro" id="IPR011006">
    <property type="entry name" value="CheY-like_superfamily"/>
</dbReference>
<feature type="modified residue" description="4-aspartylphosphate" evidence="6">
    <location>
        <position position="516"/>
    </location>
</feature>
<keyword evidence="4" id="KW-0808">Transferase</keyword>
<keyword evidence="7" id="KW-0175">Coiled coil</keyword>
<feature type="domain" description="Histidine kinase" evidence="9">
    <location>
        <begin position="189"/>
        <end position="422"/>
    </location>
</feature>
<evidence type="ECO:0000256" key="6">
    <source>
        <dbReference type="PROSITE-ProRule" id="PRU00169"/>
    </source>
</evidence>
<dbReference type="InterPro" id="IPR001789">
    <property type="entry name" value="Sig_transdc_resp-reg_receiver"/>
</dbReference>
<dbReference type="PANTHER" id="PTHR43547:SF2">
    <property type="entry name" value="HYBRID SIGNAL TRANSDUCTION HISTIDINE KINASE C"/>
    <property type="match status" value="1"/>
</dbReference>
<feature type="transmembrane region" description="Helical" evidence="8">
    <location>
        <begin position="91"/>
        <end position="113"/>
    </location>
</feature>
<comment type="catalytic activity">
    <reaction evidence="1">
        <text>ATP + protein L-histidine = ADP + protein N-phospho-L-histidine.</text>
        <dbReference type="EC" id="2.7.13.3"/>
    </reaction>
</comment>
<name>A0ABV0KGA9_9CYAN</name>
<dbReference type="SUPFAM" id="SSF52172">
    <property type="entry name" value="CheY-like"/>
    <property type="match status" value="1"/>
</dbReference>
<dbReference type="CDD" id="cd16922">
    <property type="entry name" value="HATPase_EvgS-ArcB-TorS-like"/>
    <property type="match status" value="1"/>
</dbReference>
<dbReference type="Pfam" id="PF00512">
    <property type="entry name" value="HisKA"/>
    <property type="match status" value="2"/>
</dbReference>
<sequence length="871" mass="95429">MISINRNTLSYSATAFIVALLLLLVFPGWWNALLAVNGFIPHGHCYLWKPGLVWLHVLSDSFIALAYVAISATLAYLVYKTRREIPFHWMFLAFGSFIIACASTHFMDVWTLWHPTYWLSGVLKVITAIASVTTAFILPFLVPQALALVESAKLSEERRSHLEAANHKLEAMNEQLKEVDQLKTQFFANVSHELRTPLALILGPIEKLLKHGALSQEHQHDLKIVDRNARLLLKQVNDLLDVSKLGAGKMALHSTQIDLAQLVRLTAANFDGLAQEKNIALTIDAPESLPAEIDAAKVQRILLNLISNAFKFTPNGGIISCTLESNQAEMNAANGGSTNLPVQVDRAILSVRDSGPGVAVALRETIFERFSQGEGGTTRRFGGTGLGLAIAKEFAELQGGTIGISDAPEGGAQFTVELPLLTPSGSSITASTTELNQGEEIANQLVEELRTVAPIDSKLQAPAVGKPLVLVVEDSLEMNQFITSTLAPEYCTATAVNGQEGLEQAIALKPDLILSDVMMPYLSGAQLVQQIRTYPELDTTPVVMLTAKADDELRVQLLRQGAQDYLMKPFSVEELQARVGNLIAVKRVRDLLQQELASQSHSLEALVEEVSLRRRELQVALNALQHQAEELEQANRLKDEFLAIVSHELRTPLNSILGWAEALRTHQFDETITARALETIERNARLQTQLIENLLDISRLLRGKLLLQKHPIPLRAVVAAAIQTVQPSATAKSIRLDAYLDETVGQVSGDGDRLRQLIENLLSNAIKFTPQGGQVEIRLAQQNNEAVIKVSDTGQGIRPDALPYIFDYFRQADSSTTRQHGGLGLGLAIVRQLVELHNGDIQVESQGEGQGATFTVVLPLTTTTAPPVYLR</sequence>
<proteinExistence type="predicted"/>
<evidence type="ECO:0000259" key="9">
    <source>
        <dbReference type="PROSITE" id="PS50109"/>
    </source>
</evidence>
<dbReference type="EC" id="2.7.13.3" evidence="2"/>
<dbReference type="SUPFAM" id="SSF55874">
    <property type="entry name" value="ATPase domain of HSP90 chaperone/DNA topoisomerase II/histidine kinase"/>
    <property type="match status" value="2"/>
</dbReference>
<dbReference type="InterPro" id="IPR004358">
    <property type="entry name" value="Sig_transdc_His_kin-like_C"/>
</dbReference>
<keyword evidence="12" id="KW-1185">Reference proteome</keyword>